<feature type="transmembrane region" description="Helical" evidence="2">
    <location>
        <begin position="66"/>
        <end position="84"/>
    </location>
</feature>
<evidence type="ECO:0000313" key="4">
    <source>
        <dbReference type="Proteomes" id="UP000182486"/>
    </source>
</evidence>
<dbReference type="Proteomes" id="UP000182486">
    <property type="component" value="Unassembled WGS sequence"/>
</dbReference>
<feature type="region of interest" description="Disordered" evidence="1">
    <location>
        <begin position="1"/>
        <end position="62"/>
    </location>
</feature>
<keyword evidence="4" id="KW-1185">Reference proteome</keyword>
<dbReference type="RefSeq" id="WP_071805192.1">
    <property type="nucleotide sequence ID" value="NZ_MEIA01000120.1"/>
</dbReference>
<evidence type="ECO:0000256" key="2">
    <source>
        <dbReference type="SAM" id="Phobius"/>
    </source>
</evidence>
<evidence type="ECO:0000256" key="1">
    <source>
        <dbReference type="SAM" id="MobiDB-lite"/>
    </source>
</evidence>
<keyword evidence="2" id="KW-1133">Transmembrane helix</keyword>
<dbReference type="EMBL" id="MEIA01000120">
    <property type="protein sequence ID" value="OJF14064.1"/>
    <property type="molecule type" value="Genomic_DNA"/>
</dbReference>
<organism evidence="3 4">
    <name type="scientific">Couchioplanes caeruleus subsp. caeruleus</name>
    <dbReference type="NCBI Taxonomy" id="56427"/>
    <lineage>
        <taxon>Bacteria</taxon>
        <taxon>Bacillati</taxon>
        <taxon>Actinomycetota</taxon>
        <taxon>Actinomycetes</taxon>
        <taxon>Micromonosporales</taxon>
        <taxon>Micromonosporaceae</taxon>
        <taxon>Couchioplanes</taxon>
    </lineage>
</organism>
<feature type="compositionally biased region" description="Polar residues" evidence="1">
    <location>
        <begin position="31"/>
        <end position="42"/>
    </location>
</feature>
<gene>
    <name evidence="3" type="ORF">BG844_11810</name>
</gene>
<reference evidence="3 4" key="1">
    <citation type="submission" date="2016-09" db="EMBL/GenBank/DDBJ databases">
        <title>Couchioplanes caeruleus draft genome sequence.</title>
        <authorList>
            <person name="Sheehan J."/>
            <person name="Caffrey P."/>
        </authorList>
    </citation>
    <scope>NUCLEOTIDE SEQUENCE [LARGE SCALE GENOMIC DNA]</scope>
    <source>
        <strain evidence="3 4">DSM 43634</strain>
    </source>
</reference>
<comment type="caution">
    <text evidence="3">The sequence shown here is derived from an EMBL/GenBank/DDBJ whole genome shotgun (WGS) entry which is preliminary data.</text>
</comment>
<proteinExistence type="predicted"/>
<name>A0A1K0FMW5_9ACTN</name>
<protein>
    <submittedName>
        <fullName evidence="3">Uncharacterized protein</fullName>
    </submittedName>
</protein>
<dbReference type="AlphaFoldDB" id="A0A1K0FMW5"/>
<keyword evidence="2" id="KW-0812">Transmembrane</keyword>
<accession>A0A1K0FMW5</accession>
<keyword evidence="2" id="KW-0472">Membrane</keyword>
<evidence type="ECO:0000313" key="3">
    <source>
        <dbReference type="EMBL" id="OJF14064.1"/>
    </source>
</evidence>
<sequence length="106" mass="11114">MKTNHIAETVPSSYATSGVPDADTPSRLGGTLSSLKSRSVSGASRVRESAPRRARQAQQAVRSRPATAAATALAAVAAVAAVFIGRRRASKARVARSRRLAGFLRR</sequence>